<evidence type="ECO:0000256" key="7">
    <source>
        <dbReference type="ARBA" id="ARBA00022932"/>
    </source>
</evidence>
<comment type="catalytic activity">
    <reaction evidence="9">
        <text>DNA(n) + a 2'-deoxyribonucleoside 5'-triphosphate = DNA(n+1) + diphosphate</text>
        <dbReference type="Rhea" id="RHEA:22508"/>
        <dbReference type="Rhea" id="RHEA-COMP:17339"/>
        <dbReference type="Rhea" id="RHEA-COMP:17340"/>
        <dbReference type="ChEBI" id="CHEBI:33019"/>
        <dbReference type="ChEBI" id="CHEBI:61560"/>
        <dbReference type="ChEBI" id="CHEBI:173112"/>
        <dbReference type="EC" id="2.7.7.7"/>
    </reaction>
</comment>
<dbReference type="Gene3D" id="3.90.1600.10">
    <property type="entry name" value="Palm domain of DNA polymerase"/>
    <property type="match status" value="2"/>
</dbReference>
<gene>
    <name evidence="13" type="primary">dpo</name>
</gene>
<keyword evidence="11" id="KW-0472">Membrane</keyword>
<evidence type="ECO:0000256" key="3">
    <source>
        <dbReference type="ARBA" id="ARBA00014385"/>
    </source>
</evidence>
<evidence type="ECO:0000256" key="9">
    <source>
        <dbReference type="ARBA" id="ARBA00049244"/>
    </source>
</evidence>
<evidence type="ECO:0000256" key="2">
    <source>
        <dbReference type="ARBA" id="ARBA00012417"/>
    </source>
</evidence>
<dbReference type="EMBL" id="MW874161">
    <property type="protein sequence ID" value="QWO71451.1"/>
    <property type="molecule type" value="Genomic_DNA"/>
</dbReference>
<evidence type="ECO:0000256" key="11">
    <source>
        <dbReference type="SAM" id="Phobius"/>
    </source>
</evidence>
<dbReference type="EC" id="2.7.7.7" evidence="2"/>
<dbReference type="InterPro" id="IPR012337">
    <property type="entry name" value="RNaseH-like_sf"/>
</dbReference>
<evidence type="ECO:0000256" key="1">
    <source>
        <dbReference type="ARBA" id="ARBA00005755"/>
    </source>
</evidence>
<keyword evidence="8" id="KW-0238">DNA-binding</keyword>
<dbReference type="GO" id="GO:0003677">
    <property type="term" value="F:DNA binding"/>
    <property type="evidence" value="ECO:0007669"/>
    <property type="project" value="UniProtKB-KW"/>
</dbReference>
<feature type="transmembrane region" description="Helical" evidence="11">
    <location>
        <begin position="108"/>
        <end position="134"/>
    </location>
</feature>
<evidence type="ECO:0000256" key="8">
    <source>
        <dbReference type="ARBA" id="ARBA00023125"/>
    </source>
</evidence>
<dbReference type="PANTHER" id="PTHR33568:SF3">
    <property type="entry name" value="DNA-DIRECTED DNA POLYMERASE"/>
    <property type="match status" value="1"/>
</dbReference>
<proteinExistence type="inferred from homology"/>
<keyword evidence="13" id="KW-0496">Mitochondrion</keyword>
<keyword evidence="7" id="KW-0239">DNA-directed DNA polymerase</keyword>
<dbReference type="GO" id="GO:0000166">
    <property type="term" value="F:nucleotide binding"/>
    <property type="evidence" value="ECO:0007669"/>
    <property type="project" value="InterPro"/>
</dbReference>
<feature type="region of interest" description="Disordered" evidence="10">
    <location>
        <begin position="625"/>
        <end position="645"/>
    </location>
</feature>
<evidence type="ECO:0000256" key="10">
    <source>
        <dbReference type="SAM" id="MobiDB-lite"/>
    </source>
</evidence>
<dbReference type="SUPFAM" id="SSF53098">
    <property type="entry name" value="Ribonuclease H-like"/>
    <property type="match status" value="1"/>
</dbReference>
<comment type="similarity">
    <text evidence="1">Belongs to the DNA polymerase type-B family.</text>
</comment>
<dbReference type="InterPro" id="IPR036397">
    <property type="entry name" value="RNaseH_sf"/>
</dbReference>
<organism evidence="13">
    <name type="scientific">Calocybe cyanea</name>
    <dbReference type="NCBI Taxonomy" id="181965"/>
    <lineage>
        <taxon>Eukaryota</taxon>
        <taxon>Fungi</taxon>
        <taxon>Dikarya</taxon>
        <taxon>Basidiomycota</taxon>
        <taxon>Agaricomycotina</taxon>
        <taxon>Agaricomycetes</taxon>
        <taxon>Agaricomycetidae</taxon>
        <taxon>Agaricales</taxon>
        <taxon>Tricholomatineae</taxon>
        <taxon>Lyophyllaceae</taxon>
        <taxon>Calocybe</taxon>
    </lineage>
</organism>
<keyword evidence="11" id="KW-0812">Transmembrane</keyword>
<evidence type="ECO:0000313" key="13">
    <source>
        <dbReference type="EMBL" id="QWO71451.1"/>
    </source>
</evidence>
<feature type="transmembrane region" description="Helical" evidence="11">
    <location>
        <begin position="32"/>
        <end position="55"/>
    </location>
</feature>
<dbReference type="GO" id="GO:0003887">
    <property type="term" value="F:DNA-directed DNA polymerase activity"/>
    <property type="evidence" value="ECO:0007669"/>
    <property type="project" value="UniProtKB-KW"/>
</dbReference>
<name>A0A8F1AE13_9AGAR</name>
<dbReference type="InterPro" id="IPR004868">
    <property type="entry name" value="DNA-dir_DNA_pol_B_mt/vir"/>
</dbReference>
<dbReference type="SUPFAM" id="SSF56672">
    <property type="entry name" value="DNA/RNA polymerases"/>
    <property type="match status" value="1"/>
</dbReference>
<dbReference type="InterPro" id="IPR043502">
    <property type="entry name" value="DNA/RNA_pol_sf"/>
</dbReference>
<evidence type="ECO:0000256" key="5">
    <source>
        <dbReference type="ARBA" id="ARBA00022695"/>
    </source>
</evidence>
<evidence type="ECO:0000256" key="4">
    <source>
        <dbReference type="ARBA" id="ARBA00022679"/>
    </source>
</evidence>
<evidence type="ECO:0000256" key="6">
    <source>
        <dbReference type="ARBA" id="ARBA00022705"/>
    </source>
</evidence>
<protein>
    <recommendedName>
        <fullName evidence="3">Probable DNA polymerase</fullName>
        <ecNumber evidence="2">2.7.7.7</ecNumber>
    </recommendedName>
</protein>
<feature type="domain" description="DNA-directed DNA polymerase family B mitochondria/virus" evidence="12">
    <location>
        <begin position="789"/>
        <end position="1274"/>
    </location>
</feature>
<dbReference type="InterPro" id="IPR023211">
    <property type="entry name" value="DNA_pol_palm_dom_sf"/>
</dbReference>
<geneLocation type="mitochondrion" evidence="13"/>
<keyword evidence="5" id="KW-0548">Nucleotidyltransferase</keyword>
<reference evidence="13" key="1">
    <citation type="submission" date="2021-04" db="EMBL/GenBank/DDBJ databases">
        <title>Transfer of mitochondrial tRNA genes to linear plasmids in fungi facilitates loss of such genes from mitochondrial DNA.</title>
        <authorList>
            <person name="Nieuwenhuis M."/>
            <person name="Groeneveld J."/>
            <person name="Aanen D.K."/>
        </authorList>
    </citation>
    <scope>NUCLEOTIDE SEQUENCE</scope>
    <source>
        <plasmid evidence="13">pCC</plasmid>
    </source>
</reference>
<keyword evidence="6" id="KW-0235">DNA replication</keyword>
<dbReference type="Gene3D" id="3.30.420.10">
    <property type="entry name" value="Ribonuclease H-like superfamily/Ribonuclease H"/>
    <property type="match status" value="1"/>
</dbReference>
<sequence>MLRTWISDDSYRMKNIMFVIRKSYDFICNDSIFILAISSICIIISGFLFFIFGGLVGVKGIVVFIDIINIVVSFVVFYFIYYKFAYVSNVRGNVRGSKNLFMTILKRFILFNLSFILACCLGVLFTFIFCYILLSSGIIGYENVYKEIEGTQAKVLIDFINLLSNRSSILLLLVNCKADHNFRYYINKRFKYSPGVGSGVGGVRHGWDGYNRYKNMAFGYVDDNIDKGDIKRYSTLSDSSGSGDHGVGRGEGLSVGVGGTFVSSSYGEKEQISRTGSSTGGNYKEISHVRANIGESINLDKFPRKELLDIYNYGLQNPSIVKDNSKYSEIMGILGKRFNSRTESLDLTRNQSSAIKLGYMEVGEFKNIILLEDKIEIEDLDVQSQDRALNEEYDIYDMLKYKKVFENIISDLDDNRVYKMLLKFNLNNNNMNGRVDSENITAPSFLIYKNSSIEFLLYKFKFALIDILAKYDVPDFINMYVYIKEWIDSSELSNINSLNSILAKKEQDILSKQALTGEHNNSISKFKQFDNNLKKLGIFRKNKPSFLAKGLNYGEEIKVDIDLLSPNLDSESSLLNVKFYRLPYGSKDKNYIIKVSTIDNITNHVTTYLEVPAIIQNEVIEDTDYNSQSQSQSQSQSKSHAQAHGQEIGNEIANTLGDTNCRVRLGVDVGVGEDRKELIKIEEWTDTVDNNTNSCIRKIKESGQDLLFINNNLERLDVTYNCKSLQESNLDVEKNLKIGVFDFETYLDKDKNVIPYYIGVRTGDKKQFYNLNDYSNYDDMVLEFINDIMISENHNRFYYALNMSNFDGIIVLKSLIKSSNRHNYKIKTLSKNDGTVLSIVISKILKNKKIVKITLADSFHLLPFSLNDLGKVFCNNNNYYYTGKDDENLNLLKGFYPHDFINDLGLNKALNYKGNVPNIKFFNNISLENYNLILDRINKNENGIWDSHKELIKYLTKDIDILYNVMYTFGSIIFDNFNINITRIRTYSGLAFLIYTSKYYNSKKNPIFLTSGKIDKYIRDAYYGGIVDNYVSYIDNIAYKYDINSHYPNQMRDLPMPGGKPRFSNETDLKKIFGFARAIVTAPSVNDLRVAILPIAKNGKLITFRETEEGTWFSEELKYAEKLGYKIKVKDCILFDKVYGFFDNFTYDLYNLKSKAEQENDKVSRLIFKLILNSLYGRWGLKDLNVEYKVLDNNKLEKLNKTELVDVLFASDRLSFVKSQGPIYPEILDLFEKEKLIIKPESKFNEPKAWGKNVSAVQLSAAITAYARINLNDFKNIPGNLYLGGDTDSFILESPLDSKYVGKELGLSKLEHIIVEGFFHSKKSYLILNDKNETIIKMKGINNEKTIINHSTFVRLFKGEDVKIPQLQFKKDYKNMNIKIQTIVKTIKGITDKKVINKIKSKYKDDKI</sequence>
<keyword evidence="4" id="KW-0808">Transferase</keyword>
<evidence type="ECO:0000259" key="12">
    <source>
        <dbReference type="Pfam" id="PF03175"/>
    </source>
</evidence>
<accession>A0A8F1AE13</accession>
<keyword evidence="13" id="KW-0614">Plasmid</keyword>
<keyword evidence="11" id="KW-1133">Transmembrane helix</keyword>
<dbReference type="Pfam" id="PF03175">
    <property type="entry name" value="DNA_pol_B_2"/>
    <property type="match status" value="1"/>
</dbReference>
<dbReference type="PANTHER" id="PTHR33568">
    <property type="entry name" value="DNA POLYMERASE"/>
    <property type="match status" value="1"/>
</dbReference>
<feature type="compositionally biased region" description="Low complexity" evidence="10">
    <location>
        <begin position="627"/>
        <end position="645"/>
    </location>
</feature>
<dbReference type="GO" id="GO:0006260">
    <property type="term" value="P:DNA replication"/>
    <property type="evidence" value="ECO:0007669"/>
    <property type="project" value="UniProtKB-KW"/>
</dbReference>
<feature type="transmembrane region" description="Helical" evidence="11">
    <location>
        <begin position="61"/>
        <end position="81"/>
    </location>
</feature>
<geneLocation type="plasmid" evidence="13">
    <name>pCC</name>
</geneLocation>